<keyword evidence="1" id="KW-0175">Coiled coil</keyword>
<comment type="caution">
    <text evidence="2">The sequence shown here is derived from an EMBL/GenBank/DDBJ whole genome shotgun (WGS) entry which is preliminary data.</text>
</comment>
<name>A0A0R3CEY7_9BRAD</name>
<feature type="coiled-coil region" evidence="1">
    <location>
        <begin position="31"/>
        <end position="65"/>
    </location>
</feature>
<dbReference type="OrthoDB" id="9807337at2"/>
<evidence type="ECO:0000256" key="1">
    <source>
        <dbReference type="SAM" id="Coils"/>
    </source>
</evidence>
<gene>
    <name evidence="2" type="ORF">AOQ72_20965</name>
</gene>
<dbReference type="Gene3D" id="1.10.287.1700">
    <property type="match status" value="1"/>
</dbReference>
<reference evidence="2 3" key="1">
    <citation type="submission" date="2015-09" db="EMBL/GenBank/DDBJ databases">
        <title>Draft Genome Sequence of the Strain BR 3267 (Bradyrhizobium yuanmingense) recommended as inoculant for cowpea in Brazil.</title>
        <authorList>
            <person name="Simoes-Araujo J.L."/>
            <person name="Zilli J.E."/>
        </authorList>
    </citation>
    <scope>NUCLEOTIDE SEQUENCE [LARGE SCALE GENOMIC DNA]</scope>
    <source>
        <strain evidence="2 3">BR3267</strain>
    </source>
</reference>
<evidence type="ECO:0000313" key="3">
    <source>
        <dbReference type="Proteomes" id="UP000051380"/>
    </source>
</evidence>
<dbReference type="Proteomes" id="UP000051380">
    <property type="component" value="Unassembled WGS sequence"/>
</dbReference>
<proteinExistence type="predicted"/>
<feature type="coiled-coil region" evidence="1">
    <location>
        <begin position="89"/>
        <end position="119"/>
    </location>
</feature>
<evidence type="ECO:0000313" key="2">
    <source>
        <dbReference type="EMBL" id="KRP93771.1"/>
    </source>
</evidence>
<dbReference type="EMBL" id="LJYF01000029">
    <property type="protein sequence ID" value="KRP93771.1"/>
    <property type="molecule type" value="Genomic_DNA"/>
</dbReference>
<dbReference type="InterPro" id="IPR053716">
    <property type="entry name" value="Flag_assembly_chemotaxis_eff"/>
</dbReference>
<protein>
    <submittedName>
        <fullName evidence="2">Uncharacterized protein</fullName>
    </submittedName>
</protein>
<accession>A0A0R3CEY7</accession>
<dbReference type="RefSeq" id="WP_057027921.1">
    <property type="nucleotide sequence ID" value="NZ_LJYF01000029.1"/>
</dbReference>
<dbReference type="AlphaFoldDB" id="A0A0R3CEY7"/>
<sequence>MDVASDGLNLVQASKLRLVKDMRERSALRELSNMEARRRIAVEALQRASENLEGAENRRAKVEAELYQELASLETMSVTELDRRCQFVLGRLAAEIESARQAREQARVAHEQAQRTVNEARTIWAKRSAASQKWQEIEGNVERTTAVRSECAAEIDAEDEVLLRHQGGSRSQAVGGSN</sequence>
<organism evidence="2 3">
    <name type="scientific">Bradyrhizobium yuanmingense</name>
    <dbReference type="NCBI Taxonomy" id="108015"/>
    <lineage>
        <taxon>Bacteria</taxon>
        <taxon>Pseudomonadati</taxon>
        <taxon>Pseudomonadota</taxon>
        <taxon>Alphaproteobacteria</taxon>
        <taxon>Hyphomicrobiales</taxon>
        <taxon>Nitrobacteraceae</taxon>
        <taxon>Bradyrhizobium</taxon>
    </lineage>
</organism>